<dbReference type="Pfam" id="PF14238">
    <property type="entry name" value="DUF4340"/>
    <property type="match status" value="1"/>
</dbReference>
<comment type="caution">
    <text evidence="3">The sequence shown here is derived from an EMBL/GenBank/DDBJ whole genome shotgun (WGS) entry which is preliminary data.</text>
</comment>
<accession>A0ABS5XZV8</accession>
<sequence length="256" mass="27566">MKLQRSTGVLLGVAIALVATVAIIETTKKNRPEKGQPLYAFAEEDVDAFTITRSDTTLAFEKTDGTWQMTAPEDAPADPSAIAFFLNIITTDPITETILATTAQLDDYGLDAPRATVEMTVFEESHTLALGDEDFSGSSMYVMTTEITPETEPGELYLMPNSLRSGIGRRIDQWIAAEDSEEAVEEGLEPESEETTEPSASEESEPSDALDSADEDADATGEESEAEISEPDSEETTEPSASEESESPDASDSESE</sequence>
<feature type="domain" description="DUF4340" evidence="2">
    <location>
        <begin position="67"/>
        <end position="176"/>
    </location>
</feature>
<keyword evidence="4" id="KW-1185">Reference proteome</keyword>
<dbReference type="RefSeq" id="WP_215617044.1">
    <property type="nucleotide sequence ID" value="NZ_JADOER010000004.1"/>
</dbReference>
<evidence type="ECO:0000256" key="1">
    <source>
        <dbReference type="SAM" id="MobiDB-lite"/>
    </source>
</evidence>
<dbReference type="InterPro" id="IPR025641">
    <property type="entry name" value="DUF4340"/>
</dbReference>
<dbReference type="EMBL" id="JADOER010000004">
    <property type="protein sequence ID" value="MBT9311137.1"/>
    <property type="molecule type" value="Genomic_DNA"/>
</dbReference>
<gene>
    <name evidence="3" type="ORF">IXB28_02870</name>
</gene>
<proteinExistence type="predicted"/>
<evidence type="ECO:0000313" key="4">
    <source>
        <dbReference type="Proteomes" id="UP001196661"/>
    </source>
</evidence>
<evidence type="ECO:0000259" key="2">
    <source>
        <dbReference type="Pfam" id="PF14238"/>
    </source>
</evidence>
<protein>
    <submittedName>
        <fullName evidence="3">DUF4340 domain-containing protein</fullName>
    </submittedName>
</protein>
<reference evidence="3 4" key="1">
    <citation type="journal article" date="2021" name="Mar. Drugs">
        <title>Genome Reduction and Secondary Metabolism of the Marine Sponge-Associated Cyanobacterium Leptothoe.</title>
        <authorList>
            <person name="Konstantinou D."/>
            <person name="Popin R.V."/>
            <person name="Fewer D.P."/>
            <person name="Sivonen K."/>
            <person name="Gkelis S."/>
        </authorList>
    </citation>
    <scope>NUCLEOTIDE SEQUENCE [LARGE SCALE GENOMIC DNA]</scope>
    <source>
        <strain evidence="3 4">TAU-MAC 1615</strain>
    </source>
</reference>
<organism evidence="3 4">
    <name type="scientific">Leptothoe kymatousa TAU-MAC 1615</name>
    <dbReference type="NCBI Taxonomy" id="2364775"/>
    <lineage>
        <taxon>Bacteria</taxon>
        <taxon>Bacillati</taxon>
        <taxon>Cyanobacteriota</taxon>
        <taxon>Cyanophyceae</taxon>
        <taxon>Nodosilineales</taxon>
        <taxon>Cymatolegaceae</taxon>
        <taxon>Leptothoe</taxon>
        <taxon>Leptothoe kymatousa</taxon>
    </lineage>
</organism>
<evidence type="ECO:0000313" key="3">
    <source>
        <dbReference type="EMBL" id="MBT9311137.1"/>
    </source>
</evidence>
<dbReference type="Proteomes" id="UP001196661">
    <property type="component" value="Unassembled WGS sequence"/>
</dbReference>
<name>A0ABS5XZV8_9CYAN</name>
<feature type="region of interest" description="Disordered" evidence="1">
    <location>
        <begin position="179"/>
        <end position="256"/>
    </location>
</feature>